<dbReference type="Proteomes" id="UP000193689">
    <property type="component" value="Unassembled WGS sequence"/>
</dbReference>
<protein>
    <submittedName>
        <fullName evidence="1">Uncharacterized protein</fullName>
    </submittedName>
</protein>
<name>A0A1Y2DSU1_9PEZI</name>
<sequence length="190" mass="21036">MSCFYNLTNFQTSACNKMPGSPVPYIPISPSLIPTWMCWLSNISTPVGHVTYRSFPSSDAGFRDPSVCIHLACRRACNVGSGPTVRNTNAAFPPNTYTINPPPPIRTRIMVPPWHLPSQTTSGRIVGIFCGNLRAWLSRLPCFATRCFPAAYKLSLVSSWAGAHNPQQCGCGPQHQWRDFMPAEHCPELR</sequence>
<dbReference type="GeneID" id="63773737"/>
<reference evidence="1 2" key="1">
    <citation type="submission" date="2016-07" db="EMBL/GenBank/DDBJ databases">
        <title>Pervasive Adenine N6-methylation of Active Genes in Fungi.</title>
        <authorList>
            <consortium name="DOE Joint Genome Institute"/>
            <person name="Mondo S.J."/>
            <person name="Dannebaum R.O."/>
            <person name="Kuo R.C."/>
            <person name="Labutti K."/>
            <person name="Haridas S."/>
            <person name="Kuo A."/>
            <person name="Salamov A."/>
            <person name="Ahrendt S.R."/>
            <person name="Lipzen A."/>
            <person name="Sullivan W."/>
            <person name="Andreopoulos W.B."/>
            <person name="Clum A."/>
            <person name="Lindquist E."/>
            <person name="Daum C."/>
            <person name="Ramamoorthy G.K."/>
            <person name="Gryganskyi A."/>
            <person name="Culley D."/>
            <person name="Magnuson J.K."/>
            <person name="James T.Y."/>
            <person name="O'Malley M.A."/>
            <person name="Stajich J.E."/>
            <person name="Spatafora J.W."/>
            <person name="Visel A."/>
            <person name="Grigoriev I.V."/>
        </authorList>
    </citation>
    <scope>NUCLEOTIDE SEQUENCE [LARGE SCALE GENOMIC DNA]</scope>
    <source>
        <strain evidence="1 2">CBS 129021</strain>
    </source>
</reference>
<proteinExistence type="predicted"/>
<organism evidence="1 2">
    <name type="scientific">Pseudomassariella vexata</name>
    <dbReference type="NCBI Taxonomy" id="1141098"/>
    <lineage>
        <taxon>Eukaryota</taxon>
        <taxon>Fungi</taxon>
        <taxon>Dikarya</taxon>
        <taxon>Ascomycota</taxon>
        <taxon>Pezizomycotina</taxon>
        <taxon>Sordariomycetes</taxon>
        <taxon>Xylariomycetidae</taxon>
        <taxon>Amphisphaeriales</taxon>
        <taxon>Pseudomassariaceae</taxon>
        <taxon>Pseudomassariella</taxon>
    </lineage>
</organism>
<comment type="caution">
    <text evidence="1">The sequence shown here is derived from an EMBL/GenBank/DDBJ whole genome shotgun (WGS) entry which is preliminary data.</text>
</comment>
<dbReference type="InParanoid" id="A0A1Y2DSU1"/>
<evidence type="ECO:0000313" key="1">
    <source>
        <dbReference type="EMBL" id="ORY61725.1"/>
    </source>
</evidence>
<dbReference type="EMBL" id="MCFJ01000010">
    <property type="protein sequence ID" value="ORY61725.1"/>
    <property type="molecule type" value="Genomic_DNA"/>
</dbReference>
<keyword evidence="2" id="KW-1185">Reference proteome</keyword>
<evidence type="ECO:0000313" key="2">
    <source>
        <dbReference type="Proteomes" id="UP000193689"/>
    </source>
</evidence>
<dbReference type="AlphaFoldDB" id="A0A1Y2DSU1"/>
<gene>
    <name evidence="1" type="ORF">BCR38DRAFT_38827</name>
</gene>
<accession>A0A1Y2DSU1</accession>
<dbReference type="RefSeq" id="XP_040713802.1">
    <property type="nucleotide sequence ID" value="XM_040857525.1"/>
</dbReference>